<feature type="non-terminal residue" evidence="2">
    <location>
        <position position="108"/>
    </location>
</feature>
<feature type="domain" description="D-isomer specific 2-hydroxyacid dehydrogenase catalytic" evidence="1">
    <location>
        <begin position="27"/>
        <end position="107"/>
    </location>
</feature>
<dbReference type="AlphaFoldDB" id="X1SPY5"/>
<comment type="caution">
    <text evidence="2">The sequence shown here is derived from an EMBL/GenBank/DDBJ whole genome shotgun (WGS) entry which is preliminary data.</text>
</comment>
<dbReference type="GO" id="GO:0016616">
    <property type="term" value="F:oxidoreductase activity, acting on the CH-OH group of donors, NAD or NADP as acceptor"/>
    <property type="evidence" value="ECO:0007669"/>
    <property type="project" value="InterPro"/>
</dbReference>
<accession>X1SPY5</accession>
<name>X1SPY5_9ZZZZ</name>
<dbReference type="Gene3D" id="3.40.50.720">
    <property type="entry name" value="NAD(P)-binding Rossmann-like Domain"/>
    <property type="match status" value="1"/>
</dbReference>
<dbReference type="GO" id="GO:0051287">
    <property type="term" value="F:NAD binding"/>
    <property type="evidence" value="ECO:0007669"/>
    <property type="project" value="InterPro"/>
</dbReference>
<evidence type="ECO:0000313" key="2">
    <source>
        <dbReference type="EMBL" id="GAI81206.1"/>
    </source>
</evidence>
<gene>
    <name evidence="2" type="ORF">S12H4_19084</name>
</gene>
<reference evidence="2" key="1">
    <citation type="journal article" date="2014" name="Front. Microbiol.">
        <title>High frequency of phylogenetically diverse reductive dehalogenase-homologous genes in deep subseafloor sedimentary metagenomes.</title>
        <authorList>
            <person name="Kawai M."/>
            <person name="Futagami T."/>
            <person name="Toyoda A."/>
            <person name="Takaki Y."/>
            <person name="Nishi S."/>
            <person name="Hori S."/>
            <person name="Arai W."/>
            <person name="Tsubouchi T."/>
            <person name="Morono Y."/>
            <person name="Uchiyama I."/>
            <person name="Ito T."/>
            <person name="Fujiyama A."/>
            <person name="Inagaki F."/>
            <person name="Takami H."/>
        </authorList>
    </citation>
    <scope>NUCLEOTIDE SEQUENCE</scope>
    <source>
        <strain evidence="2">Expedition CK06-06</strain>
    </source>
</reference>
<dbReference type="EMBL" id="BARW01009497">
    <property type="protein sequence ID" value="GAI81206.1"/>
    <property type="molecule type" value="Genomic_DNA"/>
</dbReference>
<dbReference type="SUPFAM" id="SSF52283">
    <property type="entry name" value="Formate/glycerate dehydrogenase catalytic domain-like"/>
    <property type="match status" value="1"/>
</dbReference>
<dbReference type="InterPro" id="IPR006139">
    <property type="entry name" value="D-isomer_2_OHA_DH_cat_dom"/>
</dbReference>
<organism evidence="2">
    <name type="scientific">marine sediment metagenome</name>
    <dbReference type="NCBI Taxonomy" id="412755"/>
    <lineage>
        <taxon>unclassified sequences</taxon>
        <taxon>metagenomes</taxon>
        <taxon>ecological metagenomes</taxon>
    </lineage>
</organism>
<evidence type="ECO:0000259" key="1">
    <source>
        <dbReference type="Pfam" id="PF00389"/>
    </source>
</evidence>
<sequence>MGRKARIGITRDFFDKDGKLVMPGPMLKLLDEMPNVEYETFPELLPEVTPEQILGYDMVISRTRPRWTQRTFVGNNQLLCIHRSGVGYDMVDVPALTNAEVMLCITPA</sequence>
<proteinExistence type="predicted"/>
<protein>
    <recommendedName>
        <fullName evidence="1">D-isomer specific 2-hydroxyacid dehydrogenase catalytic domain-containing protein</fullName>
    </recommendedName>
</protein>
<dbReference type="Pfam" id="PF00389">
    <property type="entry name" value="2-Hacid_dh"/>
    <property type="match status" value="1"/>
</dbReference>